<dbReference type="PRINTS" id="PR00080">
    <property type="entry name" value="SDRFAMILY"/>
</dbReference>
<dbReference type="InterPro" id="IPR002347">
    <property type="entry name" value="SDR_fam"/>
</dbReference>
<name>A0A3P1BJ21_9BACT</name>
<dbReference type="CDD" id="cd05233">
    <property type="entry name" value="SDR_c"/>
    <property type="match status" value="1"/>
</dbReference>
<dbReference type="Gene3D" id="3.40.50.720">
    <property type="entry name" value="NAD(P)-binding Rossmann-like Domain"/>
    <property type="match status" value="1"/>
</dbReference>
<dbReference type="PRINTS" id="PR00081">
    <property type="entry name" value="GDHRDH"/>
</dbReference>
<dbReference type="FunFam" id="3.40.50.720:FF:000084">
    <property type="entry name" value="Short-chain dehydrogenase reductase"/>
    <property type="match status" value="1"/>
</dbReference>
<dbReference type="OrthoDB" id="9788235at2"/>
<dbReference type="Proteomes" id="UP000271925">
    <property type="component" value="Unassembled WGS sequence"/>
</dbReference>
<comment type="caution">
    <text evidence="3">The sequence shown here is derived from an EMBL/GenBank/DDBJ whole genome shotgun (WGS) entry which is preliminary data.</text>
</comment>
<accession>A0A3P1BJ21</accession>
<dbReference type="PANTHER" id="PTHR24321:SF15">
    <property type="entry name" value="OXIDOREDUCTASE UCPA"/>
    <property type="match status" value="1"/>
</dbReference>
<dbReference type="PANTHER" id="PTHR24321">
    <property type="entry name" value="DEHYDROGENASES, SHORT CHAIN"/>
    <property type="match status" value="1"/>
</dbReference>
<dbReference type="GO" id="GO:0016491">
    <property type="term" value="F:oxidoreductase activity"/>
    <property type="evidence" value="ECO:0007669"/>
    <property type="project" value="UniProtKB-KW"/>
</dbReference>
<evidence type="ECO:0000256" key="2">
    <source>
        <dbReference type="ARBA" id="ARBA00023002"/>
    </source>
</evidence>
<dbReference type="RefSeq" id="WP_124877457.1">
    <property type="nucleotide sequence ID" value="NZ_RQJO01000010.1"/>
</dbReference>
<evidence type="ECO:0000313" key="4">
    <source>
        <dbReference type="Proteomes" id="UP000271925"/>
    </source>
</evidence>
<keyword evidence="2" id="KW-0560">Oxidoreductase</keyword>
<reference evidence="3 4" key="1">
    <citation type="submission" date="2018-11" db="EMBL/GenBank/DDBJ databases">
        <authorList>
            <person name="Zhou Z."/>
            <person name="Wang G."/>
        </authorList>
    </citation>
    <scope>NUCLEOTIDE SEQUENCE [LARGE SCALE GENOMIC DNA]</scope>
    <source>
        <strain evidence="3 4">KCTC52004</strain>
    </source>
</reference>
<protein>
    <submittedName>
        <fullName evidence="3">SDR family oxidoreductase</fullName>
    </submittedName>
</protein>
<dbReference type="AlphaFoldDB" id="A0A3P1BJ21"/>
<keyword evidence="4" id="KW-1185">Reference proteome</keyword>
<dbReference type="SUPFAM" id="SSF51735">
    <property type="entry name" value="NAD(P)-binding Rossmann-fold domains"/>
    <property type="match status" value="1"/>
</dbReference>
<sequence length="265" mass="28165">MASQDKEFTGKVALVTGAGSGIGKTAALLLARKGARLAALGRTNDELQETVGQIRREGGEAIALLADISKPAEMEKAFREIKKQLGGLHIVFANAGINGVWAPIEDLEPDEWDKTIEINLRGTFLTVKYAIPMLKENGGSVIITASVNGTRIFSNTGATAYSTTKAGQLAFAKMAALELAKHRIRVNVICPGAIKTEIDDSTQKRKIESAKEPVEFPEGAIPLTDGQPGTSEQVAELVVFLASDRANHITGTPIWIDGGESLLMG</sequence>
<organism evidence="3 4">
    <name type="scientific">Larkinella rosea</name>
    <dbReference type="NCBI Taxonomy" id="2025312"/>
    <lineage>
        <taxon>Bacteria</taxon>
        <taxon>Pseudomonadati</taxon>
        <taxon>Bacteroidota</taxon>
        <taxon>Cytophagia</taxon>
        <taxon>Cytophagales</taxon>
        <taxon>Spirosomataceae</taxon>
        <taxon>Larkinella</taxon>
    </lineage>
</organism>
<dbReference type="EMBL" id="RQJO01000010">
    <property type="protein sequence ID" value="RRB00995.1"/>
    <property type="molecule type" value="Genomic_DNA"/>
</dbReference>
<proteinExistence type="inferred from homology"/>
<dbReference type="Pfam" id="PF13561">
    <property type="entry name" value="adh_short_C2"/>
    <property type="match status" value="1"/>
</dbReference>
<evidence type="ECO:0000313" key="3">
    <source>
        <dbReference type="EMBL" id="RRB00995.1"/>
    </source>
</evidence>
<comment type="similarity">
    <text evidence="1">Belongs to the short-chain dehydrogenases/reductases (SDR) family.</text>
</comment>
<dbReference type="InterPro" id="IPR036291">
    <property type="entry name" value="NAD(P)-bd_dom_sf"/>
</dbReference>
<gene>
    <name evidence="3" type="ORF">EHT25_22710</name>
</gene>
<dbReference type="NCBIfam" id="NF004203">
    <property type="entry name" value="PRK05653.2-4"/>
    <property type="match status" value="1"/>
</dbReference>
<evidence type="ECO:0000256" key="1">
    <source>
        <dbReference type="ARBA" id="ARBA00006484"/>
    </source>
</evidence>